<dbReference type="EMBL" id="SPAZ01000287">
    <property type="protein sequence ID" value="TQE22001.1"/>
    <property type="molecule type" value="Genomic_DNA"/>
</dbReference>
<feature type="chain" id="PRO_5042076849" evidence="1">
    <location>
        <begin position="31"/>
        <end position="245"/>
    </location>
</feature>
<name>A0AAE8VVQ6_9ACTN</name>
<dbReference type="Proteomes" id="UP000318720">
    <property type="component" value="Unassembled WGS sequence"/>
</dbReference>
<protein>
    <submittedName>
        <fullName evidence="2">Uncharacterized protein</fullName>
    </submittedName>
</protein>
<organism evidence="2 3">
    <name type="scientific">Streptomyces ipomoeae</name>
    <dbReference type="NCBI Taxonomy" id="103232"/>
    <lineage>
        <taxon>Bacteria</taxon>
        <taxon>Bacillati</taxon>
        <taxon>Actinomycetota</taxon>
        <taxon>Actinomycetes</taxon>
        <taxon>Kitasatosporales</taxon>
        <taxon>Streptomycetaceae</taxon>
        <taxon>Streptomyces</taxon>
    </lineage>
</organism>
<reference evidence="2 3" key="1">
    <citation type="submission" date="2019-03" db="EMBL/GenBank/DDBJ databases">
        <title>Comparative genomic analyses of the sweetpotato soil rot pathogen, Streptomyces ipomoeae.</title>
        <authorList>
            <person name="Ruschel Soares N."/>
            <person name="Badger J.H."/>
            <person name="Huguet-Tapia J.C."/>
            <person name="Clark C.A."/>
            <person name="Pettis G.S."/>
        </authorList>
    </citation>
    <scope>NUCLEOTIDE SEQUENCE [LARGE SCALE GENOMIC DNA]</scope>
    <source>
        <strain evidence="2 3">88-35</strain>
    </source>
</reference>
<gene>
    <name evidence="2" type="ORF">Sipo8835_37090</name>
</gene>
<accession>A0AAE8VVQ6</accession>
<feature type="signal peptide" evidence="1">
    <location>
        <begin position="1"/>
        <end position="30"/>
    </location>
</feature>
<keyword evidence="1" id="KW-0732">Signal</keyword>
<dbReference type="RefSeq" id="WP_009326698.1">
    <property type="nucleotide sequence ID" value="NZ_JARAVA010000311.1"/>
</dbReference>
<evidence type="ECO:0000256" key="1">
    <source>
        <dbReference type="SAM" id="SignalP"/>
    </source>
</evidence>
<evidence type="ECO:0000313" key="3">
    <source>
        <dbReference type="Proteomes" id="UP000318720"/>
    </source>
</evidence>
<sequence>MHSRLTTRRLATVAVAGAATLAVLAPTASAADLGASQGTRTVASQAAAKLPAKLTVNSYLTYLKTQKTPEAKKTLRSFSALPAAKKARFVTHLQDRKIQEKLLKELSGAINTPKQSVTKVNADVKFVQQVTSKRNFKDAKGATVVSYTVTETIFGIPVTAENLTLHYNVVKGKVQRKARAVARVTNVNAAVAIKGGPVKVAVKGLARAEVKWKLTPKVASFGAAITKQQVVKGHTKVWNTQFLNG</sequence>
<comment type="caution">
    <text evidence="2">The sequence shown here is derived from an EMBL/GenBank/DDBJ whole genome shotgun (WGS) entry which is preliminary data.</text>
</comment>
<evidence type="ECO:0000313" key="2">
    <source>
        <dbReference type="EMBL" id="TQE22001.1"/>
    </source>
</evidence>
<dbReference type="AlphaFoldDB" id="A0AAE8VVQ6"/>
<proteinExistence type="predicted"/>